<dbReference type="Proteomes" id="UP000184536">
    <property type="component" value="Unassembled WGS sequence"/>
</dbReference>
<dbReference type="RefSeq" id="WP_110939639.1">
    <property type="nucleotide sequence ID" value="NZ_FQZV01000005.1"/>
</dbReference>
<evidence type="ECO:0000313" key="5">
    <source>
        <dbReference type="Proteomes" id="UP000184536"/>
    </source>
</evidence>
<dbReference type="InterPro" id="IPR036921">
    <property type="entry name" value="PurM-like_N_sf"/>
</dbReference>
<dbReference type="InterPro" id="IPR011854">
    <property type="entry name" value="HypE"/>
</dbReference>
<proteinExistence type="inferred from homology"/>
<dbReference type="Gene3D" id="3.30.1330.10">
    <property type="entry name" value="PurM-like, N-terminal domain"/>
    <property type="match status" value="1"/>
</dbReference>
<dbReference type="Pfam" id="PF00586">
    <property type="entry name" value="AIRS"/>
    <property type="match status" value="1"/>
</dbReference>
<dbReference type="Pfam" id="PF02769">
    <property type="entry name" value="AIRS_C"/>
    <property type="match status" value="1"/>
</dbReference>
<dbReference type="InterPro" id="IPR016188">
    <property type="entry name" value="PurM-like_N"/>
</dbReference>
<dbReference type="AlphaFoldDB" id="A0A1M6D0V1"/>
<comment type="similarity">
    <text evidence="1">Belongs to the HypE family.</text>
</comment>
<keyword evidence="5" id="KW-1185">Reference proteome</keyword>
<dbReference type="InterPro" id="IPR036676">
    <property type="entry name" value="PurM-like_C_sf"/>
</dbReference>
<dbReference type="EMBL" id="FQZV01000005">
    <property type="protein sequence ID" value="SHI66733.1"/>
    <property type="molecule type" value="Genomic_DNA"/>
</dbReference>
<dbReference type="SUPFAM" id="SSF55326">
    <property type="entry name" value="PurM N-terminal domain-like"/>
    <property type="match status" value="1"/>
</dbReference>
<sequence>MELITLAHGSGGKSSHQLIEGLFYKYFRNDILEQRNDASVLPEILGRIAVSTDSFVIHPVFFPGGDIGKLSVYGTVNDLAMSGAKPLYITAAFIIEEGFPLKDLEKIVASMSEAAKAAEVKIIAGDTKVVEAGSADQIYINTTGIGILPKDMNIGGQNAKGGDKILVSGTLGDHGTAIMALRKGFEFVTDLESDCGLLSGMIQEILQAGADIKVLRDPTRGGLAATLNEISQQSKVGMLLEEGAIPVKQAVRSLCEILGLDPLYIANEGKLLVIAAEEDAERVLAVMKNHPLGKDAAMIGTVMDSPKGQVYLKTEIGGTRILHMPAGELLPRIC</sequence>
<gene>
    <name evidence="4" type="ORF">SAMN02745975_00338</name>
</gene>
<evidence type="ECO:0000256" key="1">
    <source>
        <dbReference type="ARBA" id="ARBA00006243"/>
    </source>
</evidence>
<dbReference type="Gene3D" id="3.90.650.10">
    <property type="entry name" value="PurM-like C-terminal domain"/>
    <property type="match status" value="1"/>
</dbReference>
<reference evidence="5" key="1">
    <citation type="submission" date="2016-11" db="EMBL/GenBank/DDBJ databases">
        <authorList>
            <person name="Varghese N."/>
            <person name="Submissions S."/>
        </authorList>
    </citation>
    <scope>NUCLEOTIDE SEQUENCE [LARGE SCALE GENOMIC DNA]</scope>
    <source>
        <strain evidence="5">DSM 17957</strain>
    </source>
</reference>
<dbReference type="SUPFAM" id="SSF56042">
    <property type="entry name" value="PurM C-terminal domain-like"/>
    <property type="match status" value="1"/>
</dbReference>
<dbReference type="OrthoDB" id="9801934at2"/>
<evidence type="ECO:0000313" key="4">
    <source>
        <dbReference type="EMBL" id="SHI66733.1"/>
    </source>
</evidence>
<evidence type="ECO:0000259" key="2">
    <source>
        <dbReference type="Pfam" id="PF00586"/>
    </source>
</evidence>
<accession>A0A1M6D0V1</accession>
<dbReference type="STRING" id="1121919.SAMN02745975_00338"/>
<dbReference type="InterPro" id="IPR010918">
    <property type="entry name" value="PurM-like_C_dom"/>
</dbReference>
<feature type="domain" description="PurM-like N-terminal" evidence="2">
    <location>
        <begin position="37"/>
        <end position="147"/>
    </location>
</feature>
<evidence type="ECO:0000259" key="3">
    <source>
        <dbReference type="Pfam" id="PF02769"/>
    </source>
</evidence>
<dbReference type="NCBIfam" id="TIGR02124">
    <property type="entry name" value="hypE"/>
    <property type="match status" value="1"/>
</dbReference>
<dbReference type="PANTHER" id="PTHR30303:SF0">
    <property type="entry name" value="CARBAMOYL DEHYDRATASE HYPE"/>
    <property type="match status" value="1"/>
</dbReference>
<protein>
    <submittedName>
        <fullName evidence="4">Hydrogenase maturation protein, carbamoyl dehydratase HypE</fullName>
    </submittedName>
</protein>
<dbReference type="GO" id="GO:0051604">
    <property type="term" value="P:protein maturation"/>
    <property type="evidence" value="ECO:0007669"/>
    <property type="project" value="TreeGrafter"/>
</dbReference>
<feature type="domain" description="PurM-like C-terminal" evidence="3">
    <location>
        <begin position="162"/>
        <end position="312"/>
    </location>
</feature>
<organism evidence="4 5">
    <name type="scientific">Geosporobacter subterraneus DSM 17957</name>
    <dbReference type="NCBI Taxonomy" id="1121919"/>
    <lineage>
        <taxon>Bacteria</taxon>
        <taxon>Bacillati</taxon>
        <taxon>Bacillota</taxon>
        <taxon>Clostridia</taxon>
        <taxon>Peptostreptococcales</taxon>
        <taxon>Thermotaleaceae</taxon>
        <taxon>Geosporobacter</taxon>
    </lineage>
</organism>
<name>A0A1M6D0V1_9FIRM</name>
<dbReference type="CDD" id="cd02197">
    <property type="entry name" value="HypE"/>
    <property type="match status" value="1"/>
</dbReference>
<dbReference type="PIRSF" id="PIRSF005644">
    <property type="entry name" value="Hdrgns_mtr_HypE"/>
    <property type="match status" value="1"/>
</dbReference>
<dbReference type="PANTHER" id="PTHR30303">
    <property type="entry name" value="HYDROGENASE ISOENZYMES FORMATION PROTEIN HYPE"/>
    <property type="match status" value="1"/>
</dbReference>